<protein>
    <submittedName>
        <fullName evidence="2">Uncharacterized protein</fullName>
    </submittedName>
</protein>
<feature type="region of interest" description="Disordered" evidence="1">
    <location>
        <begin position="339"/>
        <end position="407"/>
    </location>
</feature>
<feature type="compositionally biased region" description="Low complexity" evidence="1">
    <location>
        <begin position="64"/>
        <end position="101"/>
    </location>
</feature>
<organism evidence="2 3">
    <name type="scientific">Arabidopsis thaliana x Arabidopsis arenosa</name>
    <dbReference type="NCBI Taxonomy" id="1240361"/>
    <lineage>
        <taxon>Eukaryota</taxon>
        <taxon>Viridiplantae</taxon>
        <taxon>Streptophyta</taxon>
        <taxon>Embryophyta</taxon>
        <taxon>Tracheophyta</taxon>
        <taxon>Spermatophyta</taxon>
        <taxon>Magnoliopsida</taxon>
        <taxon>eudicotyledons</taxon>
        <taxon>Gunneridae</taxon>
        <taxon>Pentapetalae</taxon>
        <taxon>rosids</taxon>
        <taxon>malvids</taxon>
        <taxon>Brassicales</taxon>
        <taxon>Brassicaceae</taxon>
        <taxon>Camelineae</taxon>
        <taxon>Arabidopsis</taxon>
    </lineage>
</organism>
<comment type="caution">
    <text evidence="2">The sequence shown here is derived from an EMBL/GenBank/DDBJ whole genome shotgun (WGS) entry which is preliminary data.</text>
</comment>
<dbReference type="AlphaFoldDB" id="A0A8T2E023"/>
<feature type="region of interest" description="Disordered" evidence="1">
    <location>
        <begin position="64"/>
        <end position="144"/>
    </location>
</feature>
<feature type="compositionally biased region" description="Polar residues" evidence="1">
    <location>
        <begin position="30"/>
        <end position="42"/>
    </location>
</feature>
<feature type="region of interest" description="Disordered" evidence="1">
    <location>
        <begin position="25"/>
        <end position="50"/>
    </location>
</feature>
<dbReference type="EMBL" id="JAEFBK010000004">
    <property type="protein sequence ID" value="KAG7615850.1"/>
    <property type="molecule type" value="Genomic_DNA"/>
</dbReference>
<accession>A0A8T2E023</accession>
<reference evidence="2 3" key="1">
    <citation type="submission" date="2020-12" db="EMBL/GenBank/DDBJ databases">
        <title>Concerted genomic and epigenomic changes stabilize Arabidopsis allopolyploids.</title>
        <authorList>
            <person name="Chen Z."/>
        </authorList>
    </citation>
    <scope>NUCLEOTIDE SEQUENCE [LARGE SCALE GENOMIC DNA]</scope>
    <source>
        <strain evidence="2">Allo738</strain>
        <tissue evidence="2">Leaf</tissue>
    </source>
</reference>
<sequence>MVMTSKAAVEKAEATTVVTEVVAVDKAEASSSHGSRTINGGNESIKGDSGSICGGEDGSYNCGSGDYSRSSGSSSCREGGNDSESNSRGSGSSSRGSGSSSRGRRNISAEKDGNYSNGSGNSRCGSGSINDEENGNRDNSGGEGGSYNRDCIGSFFNVGNKMLCPTCKRVEQGNWMLGRSSPSQDLNAPLVQPLMGGLPVPVWRESMVPSVGRQFGRVPNQDFDVPFAQPLMNGLAPRESLLPSGRRAHGRVPSQNFNVPLVQPFIGGLPVPRGEPMMTSLERHLGRVLPSPDPTRLTSSVWSNVPMRESSLNLTLQQQIARNISRTLATNEHRKHDTMYGFDIRSSDGESGSYNSGSGSYSSGRGSSSGGESGSYSSGSGSSSGGESGSYSSGSGSSSGGMEKVEATAVVAEVEEVEEIVWKGMPTTQRATMKKKIATGRSGEASRNGGYKQFGPIA</sequence>
<gene>
    <name evidence="2" type="ORF">ISN45_At04g013900</name>
</gene>
<dbReference type="Proteomes" id="UP000694240">
    <property type="component" value="Chromosome 4"/>
</dbReference>
<feature type="compositionally biased region" description="Low complexity" evidence="1">
    <location>
        <begin position="114"/>
        <end position="129"/>
    </location>
</feature>
<evidence type="ECO:0000313" key="2">
    <source>
        <dbReference type="EMBL" id="KAG7615850.1"/>
    </source>
</evidence>
<proteinExistence type="predicted"/>
<evidence type="ECO:0000313" key="3">
    <source>
        <dbReference type="Proteomes" id="UP000694240"/>
    </source>
</evidence>
<feature type="compositionally biased region" description="Low complexity" evidence="1">
    <location>
        <begin position="349"/>
        <end position="366"/>
    </location>
</feature>
<keyword evidence="3" id="KW-1185">Reference proteome</keyword>
<evidence type="ECO:0000256" key="1">
    <source>
        <dbReference type="SAM" id="MobiDB-lite"/>
    </source>
</evidence>
<feature type="region of interest" description="Disordered" evidence="1">
    <location>
        <begin position="434"/>
        <end position="458"/>
    </location>
</feature>
<name>A0A8T2E023_9BRAS</name>